<evidence type="ECO:0000256" key="1">
    <source>
        <dbReference type="SAM" id="Coils"/>
    </source>
</evidence>
<gene>
    <name evidence="4" type="ORF">SAMN04489735_101212</name>
</gene>
<reference evidence="4 5" key="1">
    <citation type="submission" date="2016-10" db="EMBL/GenBank/DDBJ databases">
        <authorList>
            <person name="de Groot N.N."/>
        </authorList>
    </citation>
    <scope>NUCLEOTIDE SEQUENCE [LARGE SCALE GENOMIC DNA]</scope>
    <source>
        <strain evidence="4 5">L 420-91</strain>
    </source>
</reference>
<keyword evidence="3" id="KW-1133">Transmembrane helix</keyword>
<keyword evidence="1" id="KW-0175">Coiled coil</keyword>
<dbReference type="EMBL" id="FNDE01000012">
    <property type="protein sequence ID" value="SDH11401.1"/>
    <property type="molecule type" value="Genomic_DNA"/>
</dbReference>
<dbReference type="OrthoDB" id="2679816at2"/>
<dbReference type="GO" id="GO:0043683">
    <property type="term" value="P:type IV pilus assembly"/>
    <property type="evidence" value="ECO:0007669"/>
    <property type="project" value="InterPro"/>
</dbReference>
<dbReference type="InterPro" id="IPR007445">
    <property type="entry name" value="PilO"/>
</dbReference>
<dbReference type="AlphaFoldDB" id="A0A1G7ZRT3"/>
<dbReference type="GO" id="GO:0043107">
    <property type="term" value="P:type IV pilus-dependent motility"/>
    <property type="evidence" value="ECO:0007669"/>
    <property type="project" value="InterPro"/>
</dbReference>
<dbReference type="Gene3D" id="3.30.70.60">
    <property type="match status" value="1"/>
</dbReference>
<accession>A0A1G7ZRT3</accession>
<dbReference type="Proteomes" id="UP000198956">
    <property type="component" value="Unassembled WGS sequence"/>
</dbReference>
<feature type="coiled-coil region" evidence="1">
    <location>
        <begin position="32"/>
        <end position="62"/>
    </location>
</feature>
<proteinExistence type="predicted"/>
<keyword evidence="3" id="KW-0472">Membrane</keyword>
<evidence type="ECO:0000313" key="5">
    <source>
        <dbReference type="Proteomes" id="UP000198956"/>
    </source>
</evidence>
<keyword evidence="3" id="KW-0812">Transmembrane</keyword>
<dbReference type="RefSeq" id="WP_057897888.1">
    <property type="nucleotide sequence ID" value="NZ_FNDE01000012.1"/>
</dbReference>
<evidence type="ECO:0000313" key="4">
    <source>
        <dbReference type="EMBL" id="SDH11401.1"/>
    </source>
</evidence>
<evidence type="ECO:0000256" key="3">
    <source>
        <dbReference type="SAM" id="Phobius"/>
    </source>
</evidence>
<feature type="transmembrane region" description="Helical" evidence="3">
    <location>
        <begin position="7"/>
        <end position="27"/>
    </location>
</feature>
<dbReference type="InterPro" id="IPR014717">
    <property type="entry name" value="Transl_elong_EF1B/ribsomal_bS6"/>
</dbReference>
<protein>
    <submittedName>
        <fullName evidence="4">Pilus assembly protein, PilO</fullName>
    </submittedName>
</protein>
<sequence>MEEKQRQYVLLGLALLFLMLAVFYYLYVMPVLNQKREAEIQLQQKKAELELATKQKKEADTRPPQEKLRQIAELFPVKSYDEQLVKEFGKLQSISKIAIEDASFEENKEINAADLAKEIVSEEVEEKTADIPKEQAPKVTRAELEKYLPRSSIRNMKIKLSIKGEYKDVYRFVTEIQQMSRYLRVDKLMFKQKQEDDFKIPKEKGIEANLELTGYYAPQYASLLDKLPSVHTDPPSGKWDPTQYPVIEKEDVQPHS</sequence>
<name>A0A1G7ZRT3_ANETH</name>
<organism evidence="4 5">
    <name type="scientific">Aneurinibacillus thermoaerophilus</name>
    <dbReference type="NCBI Taxonomy" id="143495"/>
    <lineage>
        <taxon>Bacteria</taxon>
        <taxon>Bacillati</taxon>
        <taxon>Bacillota</taxon>
        <taxon>Bacilli</taxon>
        <taxon>Bacillales</taxon>
        <taxon>Paenibacillaceae</taxon>
        <taxon>Aneurinibacillus group</taxon>
        <taxon>Aneurinibacillus</taxon>
    </lineage>
</organism>
<dbReference type="Pfam" id="PF04350">
    <property type="entry name" value="PilO"/>
    <property type="match status" value="1"/>
</dbReference>
<evidence type="ECO:0000256" key="2">
    <source>
        <dbReference type="SAM" id="MobiDB-lite"/>
    </source>
</evidence>
<feature type="compositionally biased region" description="Basic and acidic residues" evidence="2">
    <location>
        <begin position="247"/>
        <end position="256"/>
    </location>
</feature>
<feature type="region of interest" description="Disordered" evidence="2">
    <location>
        <begin position="227"/>
        <end position="256"/>
    </location>
</feature>